<sequence length="59" mass="6942">ESDAGFLEAVRKKNCLMEQYVESEAEGRRLQREERLQERDERREERTAGIQPRFLGCAA</sequence>
<name>A0A1A8P898_9TELE</name>
<gene>
    <name evidence="2" type="primary">Nfu_g_1_005652</name>
</gene>
<dbReference type="EMBL" id="HAEH01005715">
    <property type="protein sequence ID" value="SBR77247.1"/>
    <property type="molecule type" value="Transcribed_RNA"/>
</dbReference>
<accession>A0A1A8P898</accession>
<feature type="non-terminal residue" evidence="2">
    <location>
        <position position="59"/>
    </location>
</feature>
<protein>
    <submittedName>
        <fullName evidence="2">Uncharacterized protein</fullName>
    </submittedName>
</protein>
<reference evidence="2" key="1">
    <citation type="submission" date="2016-05" db="EMBL/GenBank/DDBJ databases">
        <authorList>
            <person name="Lavstsen T."/>
            <person name="Jespersen J.S."/>
        </authorList>
    </citation>
    <scope>NUCLEOTIDE SEQUENCE</scope>
    <source>
        <tissue evidence="2">Brain</tissue>
    </source>
</reference>
<proteinExistence type="predicted"/>
<reference evidence="2" key="2">
    <citation type="submission" date="2016-06" db="EMBL/GenBank/DDBJ databases">
        <title>The genome of a short-lived fish provides insights into sex chromosome evolution and the genetic control of aging.</title>
        <authorList>
            <person name="Reichwald K."/>
            <person name="Felder M."/>
            <person name="Petzold A."/>
            <person name="Koch P."/>
            <person name="Groth M."/>
            <person name="Platzer M."/>
        </authorList>
    </citation>
    <scope>NUCLEOTIDE SEQUENCE</scope>
    <source>
        <tissue evidence="2">Brain</tissue>
    </source>
</reference>
<evidence type="ECO:0000256" key="1">
    <source>
        <dbReference type="SAM" id="MobiDB-lite"/>
    </source>
</evidence>
<feature type="region of interest" description="Disordered" evidence="1">
    <location>
        <begin position="27"/>
        <end position="59"/>
    </location>
</feature>
<organism evidence="2">
    <name type="scientific">Nothobranchius rachovii</name>
    <name type="common">bluefin notho</name>
    <dbReference type="NCBI Taxonomy" id="451742"/>
    <lineage>
        <taxon>Eukaryota</taxon>
        <taxon>Metazoa</taxon>
        <taxon>Chordata</taxon>
        <taxon>Craniata</taxon>
        <taxon>Vertebrata</taxon>
        <taxon>Euteleostomi</taxon>
        <taxon>Actinopterygii</taxon>
        <taxon>Neopterygii</taxon>
        <taxon>Teleostei</taxon>
        <taxon>Neoteleostei</taxon>
        <taxon>Acanthomorphata</taxon>
        <taxon>Ovalentaria</taxon>
        <taxon>Atherinomorphae</taxon>
        <taxon>Cyprinodontiformes</taxon>
        <taxon>Nothobranchiidae</taxon>
        <taxon>Nothobranchius</taxon>
    </lineage>
</organism>
<evidence type="ECO:0000313" key="2">
    <source>
        <dbReference type="EMBL" id="SBR77247.1"/>
    </source>
</evidence>
<feature type="compositionally biased region" description="Basic and acidic residues" evidence="1">
    <location>
        <begin position="27"/>
        <end position="47"/>
    </location>
</feature>
<feature type="non-terminal residue" evidence="2">
    <location>
        <position position="1"/>
    </location>
</feature>
<dbReference type="AlphaFoldDB" id="A0A1A8P898"/>